<keyword evidence="2" id="KW-1185">Reference proteome</keyword>
<evidence type="ECO:0000313" key="1">
    <source>
        <dbReference type="EMBL" id="GAA3642583.1"/>
    </source>
</evidence>
<dbReference type="Proteomes" id="UP001501490">
    <property type="component" value="Unassembled WGS sequence"/>
</dbReference>
<accession>A0ABP7AX07</accession>
<sequence>MSWNPLVKSIANAVTTTITRMKNASFTIFDPATTLSAPTRPGNVVHQEFTGRVLGCPVLLEHQVVGHIIDVRLIPGPPITDQPMPNLRIYGFVISPYATSSTLGSERSTVRTPRSIAAIQRWRHRGSDLVRWSDIETIRTHQITLRPGRRRYSPQLIRSASGPGFDDREN</sequence>
<evidence type="ECO:0000313" key="2">
    <source>
        <dbReference type="Proteomes" id="UP001501490"/>
    </source>
</evidence>
<name>A0ABP7AX07_9ACTN</name>
<comment type="caution">
    <text evidence="1">The sequence shown here is derived from an EMBL/GenBank/DDBJ whole genome shotgun (WGS) entry which is preliminary data.</text>
</comment>
<protein>
    <recommendedName>
        <fullName evidence="3">PRC-barrel domain-containing protein</fullName>
    </recommendedName>
</protein>
<proteinExistence type="predicted"/>
<dbReference type="EMBL" id="BAABAB010000053">
    <property type="protein sequence ID" value="GAA3642583.1"/>
    <property type="molecule type" value="Genomic_DNA"/>
</dbReference>
<organism evidence="1 2">
    <name type="scientific">Microlunatus ginsengisoli</name>
    <dbReference type="NCBI Taxonomy" id="363863"/>
    <lineage>
        <taxon>Bacteria</taxon>
        <taxon>Bacillati</taxon>
        <taxon>Actinomycetota</taxon>
        <taxon>Actinomycetes</taxon>
        <taxon>Propionibacteriales</taxon>
        <taxon>Propionibacteriaceae</taxon>
        <taxon>Microlunatus</taxon>
    </lineage>
</organism>
<evidence type="ECO:0008006" key="3">
    <source>
        <dbReference type="Google" id="ProtNLM"/>
    </source>
</evidence>
<reference evidence="2" key="1">
    <citation type="journal article" date="2019" name="Int. J. Syst. Evol. Microbiol.">
        <title>The Global Catalogue of Microorganisms (GCM) 10K type strain sequencing project: providing services to taxonomists for standard genome sequencing and annotation.</title>
        <authorList>
            <consortium name="The Broad Institute Genomics Platform"/>
            <consortium name="The Broad Institute Genome Sequencing Center for Infectious Disease"/>
            <person name="Wu L."/>
            <person name="Ma J."/>
        </authorList>
    </citation>
    <scope>NUCLEOTIDE SEQUENCE [LARGE SCALE GENOMIC DNA]</scope>
    <source>
        <strain evidence="2">JCM 16929</strain>
    </source>
</reference>
<gene>
    <name evidence="1" type="ORF">GCM10022236_51560</name>
</gene>